<feature type="compositionally biased region" description="Polar residues" evidence="1">
    <location>
        <begin position="234"/>
        <end position="253"/>
    </location>
</feature>
<proteinExistence type="predicted"/>
<feature type="compositionally biased region" description="Basic and acidic residues" evidence="1">
    <location>
        <begin position="109"/>
        <end position="122"/>
    </location>
</feature>
<reference evidence="2" key="1">
    <citation type="journal article" date="2021" name="Proc. Natl. Acad. Sci. U.S.A.">
        <title>Three genomes in the algal genus Volvox reveal the fate of a haploid sex-determining region after a transition to homothallism.</title>
        <authorList>
            <person name="Yamamoto K."/>
            <person name="Hamaji T."/>
            <person name="Kawai-Toyooka H."/>
            <person name="Matsuzaki R."/>
            <person name="Takahashi F."/>
            <person name="Nishimura Y."/>
            <person name="Kawachi M."/>
            <person name="Noguchi H."/>
            <person name="Minakuchi Y."/>
            <person name="Umen J.G."/>
            <person name="Toyoda A."/>
            <person name="Nozaki H."/>
        </authorList>
    </citation>
    <scope>NUCLEOTIDE SEQUENCE</scope>
    <source>
        <strain evidence="2">NIES-3785</strain>
    </source>
</reference>
<dbReference type="PANTHER" id="PTHR23246">
    <property type="entry name" value="NEW-GLUE PROTEIN"/>
    <property type="match status" value="1"/>
</dbReference>
<feature type="compositionally biased region" description="Polar residues" evidence="1">
    <location>
        <begin position="726"/>
        <end position="745"/>
    </location>
</feature>
<sequence>MGTHTDTLHFWPKVASVSPPQSPAPTMSTISTWSLPSWPQPQPSLPVQLTPAAMSQLQSSLSPVATTVWPSLVLPMPPGSEASSPLSGSRSVARGDGEASSSCTSRARCISERRPSGDSGRPKHDRRSSNNNSSGSSSINNSSSSSSSSNNNSSGSSNSRNRNNNNSSNNSINSSTAGISGCESPQSVVASRPAAFGIAAAPSPRPPRAYGHPLTAAAAAEVTWRGRRKDPSSHGAQSPQPSSAHRQFVTFASCSPGVGPPADPKRAHEGGQDMPSHPGGGAGGRAEPQSPLDAIISPLSSSAPRQAVMAPPTAASERSAAPATTTALVTTTAALDNNNATAFATTAPDIAPPTAAFSTCTPASPAAIITTVASVASSAVYRTPASAVQAASMPAPFRGCKCWQAGICTNAPCSIDYLCETRIAIRRAGLFCDAPWELAPQPGLFRDAPEPLETLHLQQLALCPSSPHMPGTCPVALNVTDIAMLPGVCNASSTYAGKQPSPVSSLTPSDLATISTSNTSTSDVAFAKTATNTSSTLRSGGESLDDSRDSAILLSKTGHGRNERTMTSVEVAAKLPLPAVPEVWFRTAALIYAKDRAAASPPLRAVGMLTTARRSPSMSTSESNHRVSTTTAAYPTSRLLDAEPGRVTSPGAALALQQPSNQPRFDAPGCQSTTAVSGRWPKTECTEETVNNGRQFNLGNGHRQATIVWGVEHSKVAGSMRDGPRLSQSSQGYKSQWSLQKTGSSPMAAEPSRLPLVGSALRSMARAMESAHAAHAVVVVMLVAGMNERGNGVLKEALEEADAAAVMAAAVAGDPGPMAGAEVGSAVPTLHQVKTYVSLANSLPSLKRSFGSAGGLCGAVTADSTEVWWVQYNAAFSPAE</sequence>
<evidence type="ECO:0000256" key="1">
    <source>
        <dbReference type="SAM" id="MobiDB-lite"/>
    </source>
</evidence>
<protein>
    <submittedName>
        <fullName evidence="2">Uncharacterized protein</fullName>
    </submittedName>
</protein>
<dbReference type="PANTHER" id="PTHR23246:SF13">
    <property type="entry name" value="GH12359P"/>
    <property type="match status" value="1"/>
</dbReference>
<feature type="region of interest" description="Disordered" evidence="1">
    <location>
        <begin position="223"/>
        <end position="297"/>
    </location>
</feature>
<dbReference type="InterPro" id="IPR053095">
    <property type="entry name" value="Actin-binding/GATA_Znf"/>
</dbReference>
<evidence type="ECO:0000313" key="2">
    <source>
        <dbReference type="EMBL" id="GIL97118.1"/>
    </source>
</evidence>
<accession>A0A8J4BZE5</accession>
<dbReference type="AlphaFoldDB" id="A0A8J4BZE5"/>
<feature type="compositionally biased region" description="Polar residues" evidence="1">
    <location>
        <begin position="612"/>
        <end position="634"/>
    </location>
</feature>
<gene>
    <name evidence="2" type="ORF">Vretimale_2863</name>
</gene>
<comment type="caution">
    <text evidence="2">The sequence shown here is derived from an EMBL/GenBank/DDBJ whole genome shotgun (WGS) entry which is preliminary data.</text>
</comment>
<feature type="region of interest" description="Disordered" evidence="1">
    <location>
        <begin position="78"/>
        <end position="184"/>
    </location>
</feature>
<name>A0A8J4BZE5_9CHLO</name>
<feature type="compositionally biased region" description="Low complexity" evidence="1">
    <location>
        <begin position="129"/>
        <end position="175"/>
    </location>
</feature>
<feature type="region of interest" description="Disordered" evidence="1">
    <location>
        <begin position="611"/>
        <end position="634"/>
    </location>
</feature>
<dbReference type="EMBL" id="BNCQ01000004">
    <property type="protein sequence ID" value="GIL97118.1"/>
    <property type="molecule type" value="Genomic_DNA"/>
</dbReference>
<feature type="compositionally biased region" description="Polar residues" evidence="1">
    <location>
        <begin position="81"/>
        <end position="90"/>
    </location>
</feature>
<feature type="region of interest" description="Disordered" evidence="1">
    <location>
        <begin position="719"/>
        <end position="751"/>
    </location>
</feature>
<evidence type="ECO:0000313" key="3">
    <source>
        <dbReference type="Proteomes" id="UP000722791"/>
    </source>
</evidence>
<organism evidence="2 3">
    <name type="scientific">Volvox reticuliferus</name>
    <dbReference type="NCBI Taxonomy" id="1737510"/>
    <lineage>
        <taxon>Eukaryota</taxon>
        <taxon>Viridiplantae</taxon>
        <taxon>Chlorophyta</taxon>
        <taxon>core chlorophytes</taxon>
        <taxon>Chlorophyceae</taxon>
        <taxon>CS clade</taxon>
        <taxon>Chlamydomonadales</taxon>
        <taxon>Volvocaceae</taxon>
        <taxon>Volvox</taxon>
    </lineage>
</organism>
<dbReference type="Proteomes" id="UP000722791">
    <property type="component" value="Unassembled WGS sequence"/>
</dbReference>